<dbReference type="Gramene" id="rna-gnl|WGS:NBSK|LSAT_3X42821_mrna">
    <property type="protein sequence ID" value="cds-PLY67546.1"/>
    <property type="gene ID" value="gene-LSAT_3X42821"/>
</dbReference>
<dbReference type="InterPro" id="IPR036047">
    <property type="entry name" value="F-box-like_dom_sf"/>
</dbReference>
<gene>
    <name evidence="2" type="ORF">LSAT_V11C300118730</name>
</gene>
<evidence type="ECO:0000259" key="1">
    <source>
        <dbReference type="PROSITE" id="PS50181"/>
    </source>
</evidence>
<sequence length="502" mass="58033">METRSAKRRKLRSHEHSWGNNTGEDRITDLPDAILHHIFCLLPIKSIVQTSILSKRWRNLWYTFPDLDFTTIIPSGTALTKFVYWNNLGKVITQVLSLRDKLSDVRILRFYACMSFSGLHALIRSAIRLHVQELDIRVATNDTFNFPRSIITSDCLRVLKVKSYPGFRLPPSRIMTAGFQKLRTLSLSFVYLDNQSSLLDLFTDCAFPQLTKLHLDSCLNLKHLRVGCHLLEELVLENCSSLQGLEIASHKLETLKVSSCFDAFNINNTWLQIDSQRLNTIVWVNNPITSKSCMQNIVCLHEATIGFLLNQENLDVDKLQNLSTFLSGLSNTESLTLESRFVEIMLKHKPLATIFFHPFMKLKSLELQTRDVLGLASILKICPMIHTLIIKISHEGYKAERRWNRHSWNLSKYSREEKFWDSHTKDLKSLLCYLKIVKIQGFSESENHISLVKFLLKHAKVLQYLILCLEDENSRGYYPHENFKSHIMGFSRASIDAKLEFS</sequence>
<dbReference type="PROSITE" id="PS50181">
    <property type="entry name" value="FBOX"/>
    <property type="match status" value="1"/>
</dbReference>
<name>A0A9R1W3F4_LACSA</name>
<dbReference type="PANTHER" id="PTHR31900:SF32">
    <property type="entry name" value="F-BOX_RNI_FBD-LIKE DOMAIN PROTEIN"/>
    <property type="match status" value="1"/>
</dbReference>
<dbReference type="InterPro" id="IPR006566">
    <property type="entry name" value="FBD"/>
</dbReference>
<dbReference type="InterPro" id="IPR055357">
    <property type="entry name" value="LRR_At1g61320_AtMIF1"/>
</dbReference>
<dbReference type="InterPro" id="IPR032675">
    <property type="entry name" value="LRR_dom_sf"/>
</dbReference>
<dbReference type="InterPro" id="IPR053781">
    <property type="entry name" value="F-box_AtFBL13-like"/>
</dbReference>
<reference evidence="2 3" key="1">
    <citation type="journal article" date="2017" name="Nat. Commun.">
        <title>Genome assembly with in vitro proximity ligation data and whole-genome triplication in lettuce.</title>
        <authorList>
            <person name="Reyes-Chin-Wo S."/>
            <person name="Wang Z."/>
            <person name="Yang X."/>
            <person name="Kozik A."/>
            <person name="Arikit S."/>
            <person name="Song C."/>
            <person name="Xia L."/>
            <person name="Froenicke L."/>
            <person name="Lavelle D.O."/>
            <person name="Truco M.J."/>
            <person name="Xia R."/>
            <person name="Zhu S."/>
            <person name="Xu C."/>
            <person name="Xu H."/>
            <person name="Xu X."/>
            <person name="Cox K."/>
            <person name="Korf I."/>
            <person name="Meyers B.C."/>
            <person name="Michelmore R.W."/>
        </authorList>
    </citation>
    <scope>NUCLEOTIDE SEQUENCE [LARGE SCALE GENOMIC DNA]</scope>
    <source>
        <strain evidence="3">cv. Salinas</strain>
        <tissue evidence="2">Seedlings</tissue>
    </source>
</reference>
<dbReference type="Pfam" id="PF23622">
    <property type="entry name" value="LRR_At1g61320_AtMIF1"/>
    <property type="match status" value="1"/>
</dbReference>
<dbReference type="Proteomes" id="UP000235145">
    <property type="component" value="Unassembled WGS sequence"/>
</dbReference>
<dbReference type="Gene3D" id="3.80.10.10">
    <property type="entry name" value="Ribonuclease Inhibitor"/>
    <property type="match status" value="1"/>
</dbReference>
<dbReference type="PANTHER" id="PTHR31900">
    <property type="entry name" value="F-BOX/RNI SUPERFAMILY PROTEIN-RELATED"/>
    <property type="match status" value="1"/>
</dbReference>
<dbReference type="SUPFAM" id="SSF81383">
    <property type="entry name" value="F-box domain"/>
    <property type="match status" value="1"/>
</dbReference>
<accession>A0A9R1W3F4</accession>
<protein>
    <recommendedName>
        <fullName evidence="1">F-box domain-containing protein</fullName>
    </recommendedName>
</protein>
<dbReference type="InterPro" id="IPR050232">
    <property type="entry name" value="FBL13/AtMIF1-like"/>
</dbReference>
<dbReference type="SMART" id="SM00579">
    <property type="entry name" value="FBD"/>
    <property type="match status" value="1"/>
</dbReference>
<proteinExistence type="predicted"/>
<dbReference type="CDD" id="cd22160">
    <property type="entry name" value="F-box_AtFBL13-like"/>
    <property type="match status" value="1"/>
</dbReference>
<feature type="domain" description="F-box" evidence="1">
    <location>
        <begin position="24"/>
        <end position="72"/>
    </location>
</feature>
<evidence type="ECO:0000313" key="2">
    <source>
        <dbReference type="EMBL" id="KAJ0217711.1"/>
    </source>
</evidence>
<comment type="caution">
    <text evidence="2">The sequence shown here is derived from an EMBL/GenBank/DDBJ whole genome shotgun (WGS) entry which is preliminary data.</text>
</comment>
<organism evidence="2 3">
    <name type="scientific">Lactuca sativa</name>
    <name type="common">Garden lettuce</name>
    <dbReference type="NCBI Taxonomy" id="4236"/>
    <lineage>
        <taxon>Eukaryota</taxon>
        <taxon>Viridiplantae</taxon>
        <taxon>Streptophyta</taxon>
        <taxon>Embryophyta</taxon>
        <taxon>Tracheophyta</taxon>
        <taxon>Spermatophyta</taxon>
        <taxon>Magnoliopsida</taxon>
        <taxon>eudicotyledons</taxon>
        <taxon>Gunneridae</taxon>
        <taxon>Pentapetalae</taxon>
        <taxon>asterids</taxon>
        <taxon>campanulids</taxon>
        <taxon>Asterales</taxon>
        <taxon>Asteraceae</taxon>
        <taxon>Cichorioideae</taxon>
        <taxon>Cichorieae</taxon>
        <taxon>Lactucinae</taxon>
        <taxon>Lactuca</taxon>
    </lineage>
</organism>
<dbReference type="EMBL" id="NBSK02000003">
    <property type="protein sequence ID" value="KAJ0217711.1"/>
    <property type="molecule type" value="Genomic_DNA"/>
</dbReference>
<dbReference type="SMART" id="SM00256">
    <property type="entry name" value="FBOX"/>
    <property type="match status" value="1"/>
</dbReference>
<dbReference type="SUPFAM" id="SSF52047">
    <property type="entry name" value="RNI-like"/>
    <property type="match status" value="1"/>
</dbReference>
<dbReference type="Pfam" id="PF00646">
    <property type="entry name" value="F-box"/>
    <property type="match status" value="1"/>
</dbReference>
<dbReference type="AlphaFoldDB" id="A0A9R1W3F4"/>
<dbReference type="OrthoDB" id="1868670at2759"/>
<keyword evidence="3" id="KW-1185">Reference proteome</keyword>
<evidence type="ECO:0000313" key="3">
    <source>
        <dbReference type="Proteomes" id="UP000235145"/>
    </source>
</evidence>
<dbReference type="InterPro" id="IPR001810">
    <property type="entry name" value="F-box_dom"/>
</dbReference>